<evidence type="ECO:0000313" key="1">
    <source>
        <dbReference type="EMBL" id="VYT56439.1"/>
    </source>
</evidence>
<protein>
    <submittedName>
        <fullName evidence="1">Uncharacterized protein</fullName>
    </submittedName>
</protein>
<sequence>MKKHVPLKATVCFSVYNGSFLLKERPVGFKGKMYIYGALIINHLQIQKIQ</sequence>
<dbReference type="EMBL" id="CACRTD010000103">
    <property type="protein sequence ID" value="VYT56439.1"/>
    <property type="molecule type" value="Genomic_DNA"/>
</dbReference>
<proteinExistence type="predicted"/>
<accession>A0A6N2XPR0</accession>
<gene>
    <name evidence="1" type="ORF">BOLFYP28_05138</name>
</gene>
<reference evidence="1" key="1">
    <citation type="submission" date="2019-11" db="EMBL/GenBank/DDBJ databases">
        <authorList>
            <person name="Feng L."/>
        </authorList>
    </citation>
    <scope>NUCLEOTIDE SEQUENCE</scope>
    <source>
        <strain evidence="1">BovatusLFYP28</strain>
    </source>
</reference>
<name>A0A6N2XPR0_BACOV</name>
<dbReference type="AlphaFoldDB" id="A0A6N2XPR0"/>
<organism evidence="1">
    <name type="scientific">Bacteroides ovatus</name>
    <dbReference type="NCBI Taxonomy" id="28116"/>
    <lineage>
        <taxon>Bacteria</taxon>
        <taxon>Pseudomonadati</taxon>
        <taxon>Bacteroidota</taxon>
        <taxon>Bacteroidia</taxon>
        <taxon>Bacteroidales</taxon>
        <taxon>Bacteroidaceae</taxon>
        <taxon>Bacteroides</taxon>
    </lineage>
</organism>